<dbReference type="SUPFAM" id="SSF88874">
    <property type="entry name" value="Receptor-binding domain of short tail fibre protein gp12"/>
    <property type="match status" value="1"/>
</dbReference>
<gene>
    <name evidence="3" type="ORF">GCM10011386_34330</name>
</gene>
<evidence type="ECO:0000259" key="2">
    <source>
        <dbReference type="Pfam" id="PF07484"/>
    </source>
</evidence>
<evidence type="ECO:0000313" key="4">
    <source>
        <dbReference type="Proteomes" id="UP000597338"/>
    </source>
</evidence>
<feature type="domain" description="Phage tail collar" evidence="2">
    <location>
        <begin position="25"/>
        <end position="81"/>
    </location>
</feature>
<dbReference type="Proteomes" id="UP000597338">
    <property type="component" value="Unassembled WGS sequence"/>
</dbReference>
<feature type="compositionally biased region" description="Polar residues" evidence="1">
    <location>
        <begin position="134"/>
        <end position="146"/>
    </location>
</feature>
<sequence length="220" mass="22724">MRNRHIPVKGLIITKKNIVMEGTIGEIRIFAGNFAPLSWAFCQGQTLSIASNNALYAIVGTIYGGDGVTTFKLPDLRSRIPIGTGQGPGLPDYALGNQVGQETVTLTVNQMPAHSHAATVQQASSPGSARATLNGINNAGGQSTPGGNYLGQDNGAGATSYATAGAPVAMHVGSVVANINVSPPAVMLSTNGGNMPHENIQPILAMNYIICLEGIFPSRN</sequence>
<protein>
    <submittedName>
        <fullName evidence="3">Microcystin dependent MdpB family protein</fullName>
    </submittedName>
</protein>
<evidence type="ECO:0000256" key="1">
    <source>
        <dbReference type="SAM" id="MobiDB-lite"/>
    </source>
</evidence>
<dbReference type="EMBL" id="BMIK01000014">
    <property type="protein sequence ID" value="GGC39386.1"/>
    <property type="molecule type" value="Genomic_DNA"/>
</dbReference>
<organism evidence="3 4">
    <name type="scientific">Parapedobacter defluvii</name>
    <dbReference type="NCBI Taxonomy" id="2045106"/>
    <lineage>
        <taxon>Bacteria</taxon>
        <taxon>Pseudomonadati</taxon>
        <taxon>Bacteroidota</taxon>
        <taxon>Sphingobacteriia</taxon>
        <taxon>Sphingobacteriales</taxon>
        <taxon>Sphingobacteriaceae</taxon>
        <taxon>Parapedobacter</taxon>
    </lineage>
</organism>
<dbReference type="InterPro" id="IPR037053">
    <property type="entry name" value="Phage_tail_collar_dom_sf"/>
</dbReference>
<accession>A0ABQ1MFM1</accession>
<keyword evidence="4" id="KW-1185">Reference proteome</keyword>
<evidence type="ECO:0000313" key="3">
    <source>
        <dbReference type="EMBL" id="GGC39386.1"/>
    </source>
</evidence>
<dbReference type="Pfam" id="PF07484">
    <property type="entry name" value="Collar"/>
    <property type="match status" value="1"/>
</dbReference>
<proteinExistence type="predicted"/>
<feature type="region of interest" description="Disordered" evidence="1">
    <location>
        <begin position="121"/>
        <end position="151"/>
    </location>
</feature>
<dbReference type="InterPro" id="IPR011083">
    <property type="entry name" value="Phage_tail_collar_dom"/>
</dbReference>
<reference evidence="4" key="1">
    <citation type="journal article" date="2019" name="Int. J. Syst. Evol. Microbiol.">
        <title>The Global Catalogue of Microorganisms (GCM) 10K type strain sequencing project: providing services to taxonomists for standard genome sequencing and annotation.</title>
        <authorList>
            <consortium name="The Broad Institute Genomics Platform"/>
            <consortium name="The Broad Institute Genome Sequencing Center for Infectious Disease"/>
            <person name="Wu L."/>
            <person name="Ma J."/>
        </authorList>
    </citation>
    <scope>NUCLEOTIDE SEQUENCE [LARGE SCALE GENOMIC DNA]</scope>
    <source>
        <strain evidence="4">CGMCC 1.15342</strain>
    </source>
</reference>
<comment type="caution">
    <text evidence="3">The sequence shown here is derived from an EMBL/GenBank/DDBJ whole genome shotgun (WGS) entry which is preliminary data.</text>
</comment>
<dbReference type="Gene3D" id="3.90.1340.10">
    <property type="entry name" value="Phage tail collar domain"/>
    <property type="match status" value="1"/>
</dbReference>
<name>A0ABQ1MFM1_9SPHI</name>